<feature type="compositionally biased region" description="Gly residues" evidence="1">
    <location>
        <begin position="11"/>
        <end position="21"/>
    </location>
</feature>
<feature type="region of interest" description="Disordered" evidence="1">
    <location>
        <begin position="1"/>
        <end position="23"/>
    </location>
</feature>
<evidence type="ECO:0000313" key="3">
    <source>
        <dbReference type="EMBL" id="CAD9257460.1"/>
    </source>
</evidence>
<organism evidence="3">
    <name type="scientific">Phaeomonas parva</name>
    <dbReference type="NCBI Taxonomy" id="124430"/>
    <lineage>
        <taxon>Eukaryota</taxon>
        <taxon>Sar</taxon>
        <taxon>Stramenopiles</taxon>
        <taxon>Ochrophyta</taxon>
        <taxon>Pinguiophyceae</taxon>
        <taxon>Pinguiochrysidales</taxon>
        <taxon>Pinguiochrysidaceae</taxon>
        <taxon>Phaeomonas</taxon>
    </lineage>
</organism>
<feature type="transmembrane region" description="Helical" evidence="2">
    <location>
        <begin position="27"/>
        <end position="47"/>
    </location>
</feature>
<gene>
    <name evidence="3" type="ORF">PPAR1163_LOCUS15832</name>
</gene>
<evidence type="ECO:0000256" key="2">
    <source>
        <dbReference type="SAM" id="Phobius"/>
    </source>
</evidence>
<protein>
    <submittedName>
        <fullName evidence="3">Uncharacterized protein</fullName>
    </submittedName>
</protein>
<name>A0A7S1XTQ5_9STRA</name>
<proteinExistence type="predicted"/>
<evidence type="ECO:0000256" key="1">
    <source>
        <dbReference type="SAM" id="MobiDB-lite"/>
    </source>
</evidence>
<dbReference type="EMBL" id="HBGJ01024736">
    <property type="protein sequence ID" value="CAD9257460.1"/>
    <property type="molecule type" value="Transcribed_RNA"/>
</dbReference>
<keyword evidence="2" id="KW-0812">Transmembrane</keyword>
<dbReference type="AlphaFoldDB" id="A0A7S1XTQ5"/>
<sequence length="500" mass="57458">MVNLRSPPRGGPNGSTRGGPNGSKRGWRSHLCTCYLFIIVVYLVLVYEHASFVDESLLKKATRSEGVTVVKIAFLYAHTWSSVVLRGVLAGHYIHKQWNAIYNHAPINPADRVLLKFEYVEVYSFMHNSPPDRALEGLQYCFHVKEYFRGAAKRCAKLGATNVFDRVDEKLKTDAEYIDLYIENSIASAKYLAPEVPPKSKIAVIYHPHSNMDMDTTEPVRRIGKKPVLALMGHPGHLPDGKRIDEIRGIARRHGFELAFQQDLEKKYAYEHPHMKRRITDIMGVHRGWFFLSFSVVRRTLDHLQWALTGKCSVDDNCDAFYREDRQSGVVKRAWKSQRNHHVHLHHIDVCLMWPRDEADDFETILRPITRLATCLSHGIPTIHYYGYDYYEEVEKPTRLAGQVTAASIHDLDRLLGELAESAEQFRRISEQSFDVSRAFTYEETARLYIAIMCRERPQMCPTLEDGGRPPWPPVRATLIGADEDQQQHMLYTFEGYAAP</sequence>
<keyword evidence="2" id="KW-0472">Membrane</keyword>
<accession>A0A7S1XTQ5</accession>
<keyword evidence="2" id="KW-1133">Transmembrane helix</keyword>
<reference evidence="3" key="1">
    <citation type="submission" date="2021-01" db="EMBL/GenBank/DDBJ databases">
        <authorList>
            <person name="Corre E."/>
            <person name="Pelletier E."/>
            <person name="Niang G."/>
            <person name="Scheremetjew M."/>
            <person name="Finn R."/>
            <person name="Kale V."/>
            <person name="Holt S."/>
            <person name="Cochrane G."/>
            <person name="Meng A."/>
            <person name="Brown T."/>
            <person name="Cohen L."/>
        </authorList>
    </citation>
    <scope>NUCLEOTIDE SEQUENCE</scope>
    <source>
        <strain evidence="3">CCMP2877</strain>
    </source>
</reference>